<keyword evidence="6 9" id="KW-0227">DNA damage</keyword>
<proteinExistence type="inferred from homology"/>
<evidence type="ECO:0000256" key="3">
    <source>
        <dbReference type="ARBA" id="ARBA00022490"/>
    </source>
</evidence>
<dbReference type="GO" id="GO:0006307">
    <property type="term" value="P:DNA alkylation repair"/>
    <property type="evidence" value="ECO:0007669"/>
    <property type="project" value="UniProtKB-UniRule"/>
</dbReference>
<dbReference type="InterPro" id="IPR036631">
    <property type="entry name" value="MGMT_N_sf"/>
</dbReference>
<evidence type="ECO:0000313" key="13">
    <source>
        <dbReference type="EMBL" id="RST58743.1"/>
    </source>
</evidence>
<dbReference type="NCBIfam" id="TIGR00589">
    <property type="entry name" value="ogt"/>
    <property type="match status" value="1"/>
</dbReference>
<dbReference type="SUPFAM" id="SSF53155">
    <property type="entry name" value="Methylated DNA-protein cysteine methyltransferase domain"/>
    <property type="match status" value="1"/>
</dbReference>
<sequence length="168" mass="19052">MGRESATKRFYYTEIDSSIGNLFLTAEDFGMTGIFFNREDIPQTLKEHMVEGKRHPILQEAVDQLVDYFNHGRREFTVPLLIDGTDFQKAVWNALLEIPFGETRTYADIATSIQNKKAVRAVGQANRANRLPILIPCHRVIGKNNKLTGYAGNQVDKKELLLKLEGVL</sequence>
<dbReference type="InterPro" id="IPR001497">
    <property type="entry name" value="MethylDNA_cys_MeTrfase_AS"/>
</dbReference>
<comment type="miscellaneous">
    <text evidence="9">This enzyme catalyzes only one turnover and therefore is not strictly catalytic. According to one definition, an enzyme is a biocatalyst that acts repeatedly and over many reaction cycles.</text>
</comment>
<dbReference type="HAMAP" id="MF_00772">
    <property type="entry name" value="OGT"/>
    <property type="match status" value="1"/>
</dbReference>
<keyword evidence="7 9" id="KW-0234">DNA repair</keyword>
<dbReference type="Pfam" id="PF01035">
    <property type="entry name" value="DNA_binding_1"/>
    <property type="match status" value="1"/>
</dbReference>
<evidence type="ECO:0000256" key="9">
    <source>
        <dbReference type="HAMAP-Rule" id="MF_00772"/>
    </source>
</evidence>
<evidence type="ECO:0000313" key="12">
    <source>
        <dbReference type="EMBL" id="GIN94504.1"/>
    </source>
</evidence>
<feature type="domain" description="Methylated-DNA-[protein]-cysteine S-methyltransferase DNA binding" evidence="10">
    <location>
        <begin position="86"/>
        <end position="167"/>
    </location>
</feature>
<evidence type="ECO:0000256" key="7">
    <source>
        <dbReference type="ARBA" id="ARBA00023204"/>
    </source>
</evidence>
<comment type="function">
    <text evidence="9">Involved in the cellular defense against the biological effects of O6-methylguanine (O6-MeG) and O4-methylthymine (O4-MeT) in DNA. Repairs the methylated nucleobase in DNA by stoichiometrically transferring the methyl group to a cysteine residue in the enzyme. This is a suicide reaction: the enzyme is irreversibly inactivated.</text>
</comment>
<dbReference type="RefSeq" id="WP_120117140.1">
    <property type="nucleotide sequence ID" value="NZ_BORI01000003.1"/>
</dbReference>
<evidence type="ECO:0000256" key="1">
    <source>
        <dbReference type="ARBA" id="ARBA00001286"/>
    </source>
</evidence>
<dbReference type="OrthoDB" id="9802228at2"/>
<name>A0A429X647_SIMTE</name>
<dbReference type="EMBL" id="BORJ01000001">
    <property type="protein sequence ID" value="GIN94504.1"/>
    <property type="molecule type" value="Genomic_DNA"/>
</dbReference>
<accession>A0A429X647</accession>
<evidence type="ECO:0000256" key="2">
    <source>
        <dbReference type="ARBA" id="ARBA00008711"/>
    </source>
</evidence>
<keyword evidence="4 9" id="KW-0489">Methyltransferase</keyword>
<dbReference type="AlphaFoldDB" id="A0A429X647"/>
<evidence type="ECO:0000256" key="5">
    <source>
        <dbReference type="ARBA" id="ARBA00022679"/>
    </source>
</evidence>
<dbReference type="EMBL" id="QYTW02000017">
    <property type="protein sequence ID" value="RST58743.1"/>
    <property type="molecule type" value="Genomic_DNA"/>
</dbReference>
<dbReference type="PANTHER" id="PTHR10815">
    <property type="entry name" value="METHYLATED-DNA--PROTEIN-CYSTEINE METHYLTRANSFERASE"/>
    <property type="match status" value="1"/>
</dbReference>
<dbReference type="GO" id="GO:0003908">
    <property type="term" value="F:methylated-DNA-[protein]-cysteine S-methyltransferase activity"/>
    <property type="evidence" value="ECO:0007669"/>
    <property type="project" value="UniProtKB-UniRule"/>
</dbReference>
<reference evidence="13 14" key="1">
    <citation type="submission" date="2018-12" db="EMBL/GenBank/DDBJ databases">
        <authorList>
            <person name="Sun L."/>
            <person name="Chen Z."/>
        </authorList>
    </citation>
    <scope>NUCLEOTIDE SEQUENCE [LARGE SCALE GENOMIC DNA]</scope>
    <source>
        <strain evidence="13 14">LMG 29736</strain>
    </source>
</reference>
<dbReference type="InterPro" id="IPR014048">
    <property type="entry name" value="MethylDNA_cys_MeTrfase_DNA-bd"/>
</dbReference>
<dbReference type="EC" id="2.1.1.63" evidence="9"/>
<dbReference type="FunFam" id="1.10.10.10:FF:000214">
    <property type="entry name" value="Methylated-DNA--protein-cysteine methyltransferase"/>
    <property type="match status" value="1"/>
</dbReference>
<evidence type="ECO:0000256" key="8">
    <source>
        <dbReference type="ARBA" id="ARBA00049348"/>
    </source>
</evidence>
<keyword evidence="3 9" id="KW-0963">Cytoplasm</keyword>
<comment type="similarity">
    <text evidence="2 9">Belongs to the MGMT family.</text>
</comment>
<organism evidence="13 14">
    <name type="scientific">Siminovitchia terrae</name>
    <name type="common">Bacillus terrae</name>
    <dbReference type="NCBI Taxonomy" id="1914933"/>
    <lineage>
        <taxon>Bacteria</taxon>
        <taxon>Bacillati</taxon>
        <taxon>Bacillota</taxon>
        <taxon>Bacilli</taxon>
        <taxon>Bacillales</taxon>
        <taxon>Bacillaceae</taxon>
        <taxon>Siminovitchia</taxon>
    </lineage>
</organism>
<dbReference type="Gene3D" id="3.30.160.70">
    <property type="entry name" value="Methylated DNA-protein cysteine methyltransferase domain"/>
    <property type="match status" value="1"/>
</dbReference>
<dbReference type="GO" id="GO:0005737">
    <property type="term" value="C:cytoplasm"/>
    <property type="evidence" value="ECO:0007669"/>
    <property type="project" value="UniProtKB-SubCell"/>
</dbReference>
<reference evidence="12 15" key="2">
    <citation type="submission" date="2021-03" db="EMBL/GenBank/DDBJ databases">
        <title>Antimicrobial resistance genes in bacteria isolated from Japanese honey, and their potential for conferring macrolide and lincosamide resistance in the American foulbrood pathogen Paenibacillus larvae.</title>
        <authorList>
            <person name="Okamoto M."/>
            <person name="Kumagai M."/>
            <person name="Kanamori H."/>
            <person name="Takamatsu D."/>
        </authorList>
    </citation>
    <scope>NUCLEOTIDE SEQUENCE [LARGE SCALE GENOMIC DNA]</scope>
    <source>
        <strain evidence="12 15">J6TS1</strain>
    </source>
</reference>
<evidence type="ECO:0000256" key="6">
    <source>
        <dbReference type="ARBA" id="ARBA00022763"/>
    </source>
</evidence>
<dbReference type="GO" id="GO:0032259">
    <property type="term" value="P:methylation"/>
    <property type="evidence" value="ECO:0007669"/>
    <property type="project" value="UniProtKB-KW"/>
</dbReference>
<dbReference type="Proteomes" id="UP000287296">
    <property type="component" value="Unassembled WGS sequence"/>
</dbReference>
<keyword evidence="15" id="KW-1185">Reference proteome</keyword>
<dbReference type="PANTHER" id="PTHR10815:SF13">
    <property type="entry name" value="METHYLATED-DNA--PROTEIN-CYSTEINE METHYLTRANSFERASE"/>
    <property type="match status" value="1"/>
</dbReference>
<evidence type="ECO:0000259" key="10">
    <source>
        <dbReference type="Pfam" id="PF01035"/>
    </source>
</evidence>
<protein>
    <recommendedName>
        <fullName evidence="9">Methylated-DNA--protein-cysteine methyltransferase</fullName>
        <ecNumber evidence="9">2.1.1.63</ecNumber>
    </recommendedName>
    <alternativeName>
        <fullName evidence="9">6-O-methylguanine-DNA methyltransferase</fullName>
        <shortName evidence="9">MGMT</shortName>
    </alternativeName>
    <alternativeName>
        <fullName evidence="9">O-6-methylguanine-DNA-alkyltransferase</fullName>
    </alternativeName>
</protein>
<keyword evidence="5 9" id="KW-0808">Transferase</keyword>
<dbReference type="CDD" id="cd06445">
    <property type="entry name" value="ATase"/>
    <property type="match status" value="1"/>
</dbReference>
<feature type="active site" description="Nucleophile; methyl group acceptor" evidence="9">
    <location>
        <position position="137"/>
    </location>
</feature>
<evidence type="ECO:0000313" key="14">
    <source>
        <dbReference type="Proteomes" id="UP000287296"/>
    </source>
</evidence>
<dbReference type="Gene3D" id="1.10.10.10">
    <property type="entry name" value="Winged helix-like DNA-binding domain superfamily/Winged helix DNA-binding domain"/>
    <property type="match status" value="1"/>
</dbReference>
<dbReference type="InterPro" id="IPR036217">
    <property type="entry name" value="MethylDNA_cys_MeTrfase_DNAb"/>
</dbReference>
<dbReference type="InterPro" id="IPR023546">
    <property type="entry name" value="MGMT"/>
</dbReference>
<dbReference type="SUPFAM" id="SSF46767">
    <property type="entry name" value="Methylated DNA-protein cysteine methyltransferase, C-terminal domain"/>
    <property type="match status" value="1"/>
</dbReference>
<comment type="catalytic activity">
    <reaction evidence="1 9">
        <text>a 4-O-methyl-thymidine in DNA + L-cysteinyl-[protein] = a thymidine in DNA + S-methyl-L-cysteinyl-[protein]</text>
        <dbReference type="Rhea" id="RHEA:53428"/>
        <dbReference type="Rhea" id="RHEA-COMP:10131"/>
        <dbReference type="Rhea" id="RHEA-COMP:10132"/>
        <dbReference type="Rhea" id="RHEA-COMP:13555"/>
        <dbReference type="Rhea" id="RHEA-COMP:13556"/>
        <dbReference type="ChEBI" id="CHEBI:29950"/>
        <dbReference type="ChEBI" id="CHEBI:82612"/>
        <dbReference type="ChEBI" id="CHEBI:137386"/>
        <dbReference type="ChEBI" id="CHEBI:137387"/>
        <dbReference type="EC" id="2.1.1.63"/>
    </reaction>
</comment>
<comment type="caution">
    <text evidence="13">The sequence shown here is derived from an EMBL/GenBank/DDBJ whole genome shotgun (WGS) entry which is preliminary data.</text>
</comment>
<evidence type="ECO:0000256" key="4">
    <source>
        <dbReference type="ARBA" id="ARBA00022603"/>
    </source>
</evidence>
<dbReference type="PROSITE" id="PS00374">
    <property type="entry name" value="MGMT"/>
    <property type="match status" value="1"/>
</dbReference>
<gene>
    <name evidence="12" type="primary">ogt</name>
    <name evidence="13" type="ORF">D5F11_016015</name>
    <name evidence="12" type="ORF">J6TS1_03740</name>
</gene>
<comment type="subcellular location">
    <subcellularLocation>
        <location evidence="9">Cytoplasm</location>
    </subcellularLocation>
</comment>
<feature type="domain" description="Methylguanine DNA methyltransferase ribonuclease-like" evidence="11">
    <location>
        <begin position="11"/>
        <end position="81"/>
    </location>
</feature>
<dbReference type="InterPro" id="IPR008332">
    <property type="entry name" value="MethylG_MeTrfase_N"/>
</dbReference>
<dbReference type="Proteomes" id="UP000680670">
    <property type="component" value="Unassembled WGS sequence"/>
</dbReference>
<comment type="catalytic activity">
    <reaction evidence="8 9">
        <text>a 6-O-methyl-2'-deoxyguanosine in DNA + L-cysteinyl-[protein] = S-methyl-L-cysteinyl-[protein] + a 2'-deoxyguanosine in DNA</text>
        <dbReference type="Rhea" id="RHEA:24000"/>
        <dbReference type="Rhea" id="RHEA-COMP:10131"/>
        <dbReference type="Rhea" id="RHEA-COMP:10132"/>
        <dbReference type="Rhea" id="RHEA-COMP:11367"/>
        <dbReference type="Rhea" id="RHEA-COMP:11368"/>
        <dbReference type="ChEBI" id="CHEBI:29950"/>
        <dbReference type="ChEBI" id="CHEBI:82612"/>
        <dbReference type="ChEBI" id="CHEBI:85445"/>
        <dbReference type="ChEBI" id="CHEBI:85448"/>
        <dbReference type="EC" id="2.1.1.63"/>
    </reaction>
</comment>
<dbReference type="InterPro" id="IPR036388">
    <property type="entry name" value="WH-like_DNA-bd_sf"/>
</dbReference>
<dbReference type="Pfam" id="PF02870">
    <property type="entry name" value="Methyltransf_1N"/>
    <property type="match status" value="1"/>
</dbReference>
<evidence type="ECO:0000313" key="15">
    <source>
        <dbReference type="Proteomes" id="UP000680670"/>
    </source>
</evidence>
<evidence type="ECO:0000259" key="11">
    <source>
        <dbReference type="Pfam" id="PF02870"/>
    </source>
</evidence>